<keyword evidence="3" id="KW-1185">Reference proteome</keyword>
<feature type="transmembrane region" description="Helical" evidence="1">
    <location>
        <begin position="57"/>
        <end position="79"/>
    </location>
</feature>
<gene>
    <name evidence="2" type="ORF">ACHHYP_00599</name>
</gene>
<sequence length="206" mass="22019">MPAPPPRLLAVLHHPMLPQYVHGFTGAMSLATAGFAGDYLQSTSCDPYVSAISKTGAFQFMLLASLLSGFLGLVWFAMARHNPQWYTKARLLVMAVDVVAFVLVISAATAVNFSAAGQYVCTNSFSSELNVMCNVNCGALNGSLITAGLVVLALLFSVLAAGYQFNGADRRPMFLVQTPTTKSATLMETPRSDCFHVQLETPTMAV</sequence>
<evidence type="ECO:0000256" key="1">
    <source>
        <dbReference type="SAM" id="Phobius"/>
    </source>
</evidence>
<keyword evidence="1" id="KW-1133">Transmembrane helix</keyword>
<reference evidence="2 3" key="1">
    <citation type="journal article" date="2014" name="Genome Biol. Evol.">
        <title>The secreted proteins of Achlya hypogyna and Thraustotheca clavata identify the ancestral oomycete secretome and reveal gene acquisitions by horizontal gene transfer.</title>
        <authorList>
            <person name="Misner I."/>
            <person name="Blouin N."/>
            <person name="Leonard G."/>
            <person name="Richards T.A."/>
            <person name="Lane C.E."/>
        </authorList>
    </citation>
    <scope>NUCLEOTIDE SEQUENCE [LARGE SCALE GENOMIC DNA]</scope>
    <source>
        <strain evidence="2 3">ATCC 48635</strain>
    </source>
</reference>
<evidence type="ECO:0000313" key="2">
    <source>
        <dbReference type="EMBL" id="OQS01613.1"/>
    </source>
</evidence>
<protein>
    <recommendedName>
        <fullName evidence="4">MARVEL domain-containing protein</fullName>
    </recommendedName>
</protein>
<dbReference type="AlphaFoldDB" id="A0A1V9ZUC2"/>
<proteinExistence type="predicted"/>
<evidence type="ECO:0000313" key="3">
    <source>
        <dbReference type="Proteomes" id="UP000243579"/>
    </source>
</evidence>
<dbReference type="Proteomes" id="UP000243579">
    <property type="component" value="Unassembled WGS sequence"/>
</dbReference>
<feature type="transmembrane region" description="Helical" evidence="1">
    <location>
        <begin position="140"/>
        <end position="163"/>
    </location>
</feature>
<dbReference type="EMBL" id="JNBR01000005">
    <property type="protein sequence ID" value="OQS01613.1"/>
    <property type="molecule type" value="Genomic_DNA"/>
</dbReference>
<feature type="transmembrane region" description="Helical" evidence="1">
    <location>
        <begin position="20"/>
        <end position="37"/>
    </location>
</feature>
<comment type="caution">
    <text evidence="2">The sequence shown here is derived from an EMBL/GenBank/DDBJ whole genome shotgun (WGS) entry which is preliminary data.</text>
</comment>
<feature type="transmembrane region" description="Helical" evidence="1">
    <location>
        <begin position="91"/>
        <end position="120"/>
    </location>
</feature>
<organism evidence="2 3">
    <name type="scientific">Achlya hypogyna</name>
    <name type="common">Oomycete</name>
    <name type="synonym">Protoachlya hypogyna</name>
    <dbReference type="NCBI Taxonomy" id="1202772"/>
    <lineage>
        <taxon>Eukaryota</taxon>
        <taxon>Sar</taxon>
        <taxon>Stramenopiles</taxon>
        <taxon>Oomycota</taxon>
        <taxon>Saprolegniomycetes</taxon>
        <taxon>Saprolegniales</taxon>
        <taxon>Achlyaceae</taxon>
        <taxon>Achlya</taxon>
    </lineage>
</organism>
<accession>A0A1V9ZUC2</accession>
<evidence type="ECO:0008006" key="4">
    <source>
        <dbReference type="Google" id="ProtNLM"/>
    </source>
</evidence>
<name>A0A1V9ZUC2_ACHHY</name>
<keyword evidence="1" id="KW-0472">Membrane</keyword>
<dbReference type="OrthoDB" id="74380at2759"/>
<keyword evidence="1" id="KW-0812">Transmembrane</keyword>